<proteinExistence type="predicted"/>
<evidence type="ECO:0000313" key="1">
    <source>
        <dbReference type="EMBL" id="KXS16206.1"/>
    </source>
</evidence>
<gene>
    <name evidence="1" type="ORF">M427DRAFT_302630</name>
</gene>
<dbReference type="Proteomes" id="UP000070544">
    <property type="component" value="Unassembled WGS sequence"/>
</dbReference>
<evidence type="ECO:0000313" key="2">
    <source>
        <dbReference type="Proteomes" id="UP000070544"/>
    </source>
</evidence>
<keyword evidence="2" id="KW-1185">Reference proteome</keyword>
<sequence>MSFHQQMLYPGDVNQVLRSATTLYVLISVGFWSGDFSIDDMRAIAQQDVHRLSDNYFRRKILRFHAKSSRNRSWTHFHLSARLELGSGGPIGNRTFSEEDMHAIRTTMAHLLLFGNVKFDCLHFMPDALPIPWCVHVANGLGILKLDFEPKPGVETMEQMLMDEVIPSGYSKLVFSTNHPLIRLTLRQTR</sequence>
<protein>
    <submittedName>
        <fullName evidence="1">Uncharacterized protein</fullName>
    </submittedName>
</protein>
<dbReference type="EMBL" id="KQ965756">
    <property type="protein sequence ID" value="KXS16206.1"/>
    <property type="molecule type" value="Genomic_DNA"/>
</dbReference>
<dbReference type="AlphaFoldDB" id="A0A139AHC4"/>
<organism evidence="1 2">
    <name type="scientific">Gonapodya prolifera (strain JEL478)</name>
    <name type="common">Monoblepharis prolifera</name>
    <dbReference type="NCBI Taxonomy" id="1344416"/>
    <lineage>
        <taxon>Eukaryota</taxon>
        <taxon>Fungi</taxon>
        <taxon>Fungi incertae sedis</taxon>
        <taxon>Chytridiomycota</taxon>
        <taxon>Chytridiomycota incertae sedis</taxon>
        <taxon>Monoblepharidomycetes</taxon>
        <taxon>Monoblepharidales</taxon>
        <taxon>Gonapodyaceae</taxon>
        <taxon>Gonapodya</taxon>
    </lineage>
</organism>
<name>A0A139AHC4_GONPJ</name>
<accession>A0A139AHC4</accession>
<reference evidence="1 2" key="1">
    <citation type="journal article" date="2015" name="Genome Biol. Evol.">
        <title>Phylogenomic analyses indicate that early fungi evolved digesting cell walls of algal ancestors of land plants.</title>
        <authorList>
            <person name="Chang Y."/>
            <person name="Wang S."/>
            <person name="Sekimoto S."/>
            <person name="Aerts A.L."/>
            <person name="Choi C."/>
            <person name="Clum A."/>
            <person name="LaButti K.M."/>
            <person name="Lindquist E.A."/>
            <person name="Yee Ngan C."/>
            <person name="Ohm R.A."/>
            <person name="Salamov A.A."/>
            <person name="Grigoriev I.V."/>
            <person name="Spatafora J.W."/>
            <person name="Berbee M.L."/>
        </authorList>
    </citation>
    <scope>NUCLEOTIDE SEQUENCE [LARGE SCALE GENOMIC DNA]</scope>
    <source>
        <strain evidence="1 2">JEL478</strain>
    </source>
</reference>